<name>A0A7Z2VS85_9BACL</name>
<dbReference type="Proteomes" id="UP000502248">
    <property type="component" value="Chromosome"/>
</dbReference>
<protein>
    <submittedName>
        <fullName evidence="1">DUF4358 domain-containing protein</fullName>
    </submittedName>
</protein>
<proteinExistence type="predicted"/>
<sequence>MLKQVEQPSLMDIDADQLKELYGIDTKILAEFSAKMPMMNVKTNEIAIFKVKNAKDIAAVKKGIKKRAEAVQKSFEQYLPDQYENAKNYKVATKGNYVLFVISESADDLEKAFQAAFDKK</sequence>
<organism evidence="1 2">
    <name type="scientific">Cohnella herbarum</name>
    <dbReference type="NCBI Taxonomy" id="2728023"/>
    <lineage>
        <taxon>Bacteria</taxon>
        <taxon>Bacillati</taxon>
        <taxon>Bacillota</taxon>
        <taxon>Bacilli</taxon>
        <taxon>Bacillales</taxon>
        <taxon>Paenibacillaceae</taxon>
        <taxon>Cohnella</taxon>
    </lineage>
</organism>
<dbReference type="AlphaFoldDB" id="A0A7Z2VS85"/>
<gene>
    <name evidence="1" type="ORF">HH215_17805</name>
</gene>
<dbReference type="Pfam" id="PF14270">
    <property type="entry name" value="DUF4358"/>
    <property type="match status" value="1"/>
</dbReference>
<reference evidence="1 2" key="1">
    <citation type="submission" date="2020-04" db="EMBL/GenBank/DDBJ databases">
        <title>Genome sequencing of novel species.</title>
        <authorList>
            <person name="Heo J."/>
            <person name="Kim S.-J."/>
            <person name="Kim J.-S."/>
            <person name="Hong S.-B."/>
            <person name="Kwon S.-W."/>
        </authorList>
    </citation>
    <scope>NUCLEOTIDE SEQUENCE [LARGE SCALE GENOMIC DNA]</scope>
    <source>
        <strain evidence="1 2">MFER-1</strain>
    </source>
</reference>
<dbReference type="EMBL" id="CP051680">
    <property type="protein sequence ID" value="QJD88213.1"/>
    <property type="molecule type" value="Genomic_DNA"/>
</dbReference>
<accession>A0A7Z2VS85</accession>
<evidence type="ECO:0000313" key="1">
    <source>
        <dbReference type="EMBL" id="QJD88213.1"/>
    </source>
</evidence>
<dbReference type="InterPro" id="IPR025648">
    <property type="entry name" value="DUF4358"/>
</dbReference>
<dbReference type="KEGG" id="cheb:HH215_17805"/>
<evidence type="ECO:0000313" key="2">
    <source>
        <dbReference type="Proteomes" id="UP000502248"/>
    </source>
</evidence>
<keyword evidence="2" id="KW-1185">Reference proteome</keyword>